<dbReference type="EMBL" id="CP036434">
    <property type="protein sequence ID" value="QDV09731.1"/>
    <property type="molecule type" value="Genomic_DNA"/>
</dbReference>
<organism evidence="1 2">
    <name type="scientific">Saltatorellus ferox</name>
    <dbReference type="NCBI Taxonomy" id="2528018"/>
    <lineage>
        <taxon>Bacteria</taxon>
        <taxon>Pseudomonadati</taxon>
        <taxon>Planctomycetota</taxon>
        <taxon>Planctomycetia</taxon>
        <taxon>Planctomycetia incertae sedis</taxon>
        <taxon>Saltatorellus</taxon>
    </lineage>
</organism>
<evidence type="ECO:0000313" key="2">
    <source>
        <dbReference type="Proteomes" id="UP000320390"/>
    </source>
</evidence>
<name>A0A518F081_9BACT</name>
<dbReference type="Proteomes" id="UP000320390">
    <property type="component" value="Chromosome"/>
</dbReference>
<evidence type="ECO:0000313" key="1">
    <source>
        <dbReference type="EMBL" id="QDV09731.1"/>
    </source>
</evidence>
<dbReference type="OrthoDB" id="788878at2"/>
<sequence>MIVLAGFLLLAPVPIQGDAVSAPDHVVARMNPGASLSEDAAVAEALGRSLDAFLTEARDRAFTERCVDPASLLRTEFFFQGLSGLGSHEGSEPPTVLKSYTTDGSTYFVTVAFTAVREEAPFLSKIVELRATPKDEGFRFDSPFTERTADFRATNFGTVTFHHRNALDDPAAREFADFKEELCRLAGAENEELDYYVFQSLDELLKCYGFVYDAHRCNFLFRDLGFSDDGGRVFATGTGNPHYAFEYVGEFLKHHVADPDELYGPFVVGISTCYGGYGLSGESVDELKGQFRKKLFDDPETDFLAEFKKGRKSSVQRHFSHFVLSAFLCEEILAKHGFEAALRLASTGQDGARFFEELNTILGINETNFHATIRLLIEA</sequence>
<dbReference type="AlphaFoldDB" id="A0A518F081"/>
<reference evidence="1 2" key="1">
    <citation type="submission" date="2019-02" db="EMBL/GenBank/DDBJ databases">
        <title>Deep-cultivation of Planctomycetes and their phenomic and genomic characterization uncovers novel biology.</title>
        <authorList>
            <person name="Wiegand S."/>
            <person name="Jogler M."/>
            <person name="Boedeker C."/>
            <person name="Pinto D."/>
            <person name="Vollmers J."/>
            <person name="Rivas-Marin E."/>
            <person name="Kohn T."/>
            <person name="Peeters S.H."/>
            <person name="Heuer A."/>
            <person name="Rast P."/>
            <person name="Oberbeckmann S."/>
            <person name="Bunk B."/>
            <person name="Jeske O."/>
            <person name="Meyerdierks A."/>
            <person name="Storesund J.E."/>
            <person name="Kallscheuer N."/>
            <person name="Luecker S."/>
            <person name="Lage O.M."/>
            <person name="Pohl T."/>
            <person name="Merkel B.J."/>
            <person name="Hornburger P."/>
            <person name="Mueller R.-W."/>
            <person name="Bruemmer F."/>
            <person name="Labrenz M."/>
            <person name="Spormann A.M."/>
            <person name="Op den Camp H."/>
            <person name="Overmann J."/>
            <person name="Amann R."/>
            <person name="Jetten M.S.M."/>
            <person name="Mascher T."/>
            <person name="Medema M.H."/>
            <person name="Devos D.P."/>
            <person name="Kaster A.-K."/>
            <person name="Ovreas L."/>
            <person name="Rohde M."/>
            <person name="Galperin M.Y."/>
            <person name="Jogler C."/>
        </authorList>
    </citation>
    <scope>NUCLEOTIDE SEQUENCE [LARGE SCALE GENOMIC DNA]</scope>
    <source>
        <strain evidence="1 2">Poly30</strain>
    </source>
</reference>
<gene>
    <name evidence="1" type="ORF">Poly30_52900</name>
</gene>
<proteinExistence type="predicted"/>
<protein>
    <submittedName>
        <fullName evidence="1">Uncharacterized protein</fullName>
    </submittedName>
</protein>
<dbReference type="RefSeq" id="WP_145204599.1">
    <property type="nucleotide sequence ID" value="NZ_CP036434.1"/>
</dbReference>
<keyword evidence="2" id="KW-1185">Reference proteome</keyword>
<accession>A0A518F081</accession>